<dbReference type="SUPFAM" id="SSF89372">
    <property type="entry name" value="Fucose-specific lectin"/>
    <property type="match status" value="1"/>
</dbReference>
<organism evidence="3 4">
    <name type="scientific">Nocardioides aquiterrae</name>
    <dbReference type="NCBI Taxonomy" id="203799"/>
    <lineage>
        <taxon>Bacteria</taxon>
        <taxon>Bacillati</taxon>
        <taxon>Actinomycetota</taxon>
        <taxon>Actinomycetes</taxon>
        <taxon>Propionibacteriales</taxon>
        <taxon>Nocardioidaceae</taxon>
        <taxon>Nocardioides</taxon>
    </lineage>
</organism>
<dbReference type="Proteomes" id="UP001499979">
    <property type="component" value="Unassembled WGS sequence"/>
</dbReference>
<feature type="chain" id="PRO_5045272341" description="Exo-alpha-sialidase" evidence="2">
    <location>
        <begin position="25"/>
        <end position="422"/>
    </location>
</feature>
<dbReference type="RefSeq" id="WP_343908165.1">
    <property type="nucleotide sequence ID" value="NZ_BAAAJE010000014.1"/>
</dbReference>
<protein>
    <recommendedName>
        <fullName evidence="5">Exo-alpha-sialidase</fullName>
    </recommendedName>
</protein>
<accession>A0ABN1UGV6</accession>
<feature type="signal peptide" evidence="2">
    <location>
        <begin position="1"/>
        <end position="24"/>
    </location>
</feature>
<name>A0ABN1UGV6_9ACTN</name>
<keyword evidence="2" id="KW-0732">Signal</keyword>
<gene>
    <name evidence="3" type="ORF">GCM10009606_27700</name>
</gene>
<keyword evidence="4" id="KW-1185">Reference proteome</keyword>
<evidence type="ECO:0000256" key="2">
    <source>
        <dbReference type="SAM" id="SignalP"/>
    </source>
</evidence>
<comment type="caution">
    <text evidence="3">The sequence shown here is derived from an EMBL/GenBank/DDBJ whole genome shotgun (WGS) entry which is preliminary data.</text>
</comment>
<proteinExistence type="predicted"/>
<feature type="region of interest" description="Disordered" evidence="1">
    <location>
        <begin position="109"/>
        <end position="129"/>
    </location>
</feature>
<sequence length="422" mass="43711">MMIVAATALSLAVPALVTPPPAAADWGPVTTLAANTRGESLAVDARGAVTVVWAGTASPGDVIARRRTAGGDWHAPVVIGHGYAPQVVVDRRGDVTALWLTQEPGRTDGVAAARRPAGGHWSDPVEVSRDLPVPGYQPGAEDVYGATQLDVAVGARGVVAAAWAWGSVDRHRPWRVQAVWRHRHGGWADPAAVTPANSSSAPQVGVAADGTTVVAWGRQPFGHPQTLRARRHDGSGWTAPETVAREGYAPELAVDRAGDALLVFHTATDRAAAAAMTAGGAWQPVERLSPAGVDAEDVALAMNAAGAAVVAVGRPGGRVDLVDRPRGGPWGPPVRAVRSRATVYDVLVALDGAGDVFLGWGGYALYGKLRPAGGSWGARTTISPDAGAEVLEATYAAMAPDGAVAVLWKQEERPLKVRTWSE</sequence>
<evidence type="ECO:0000313" key="3">
    <source>
        <dbReference type="EMBL" id="GAA1147307.1"/>
    </source>
</evidence>
<evidence type="ECO:0008006" key="5">
    <source>
        <dbReference type="Google" id="ProtNLM"/>
    </source>
</evidence>
<reference evidence="3 4" key="1">
    <citation type="journal article" date="2019" name="Int. J. Syst. Evol. Microbiol.">
        <title>The Global Catalogue of Microorganisms (GCM) 10K type strain sequencing project: providing services to taxonomists for standard genome sequencing and annotation.</title>
        <authorList>
            <consortium name="The Broad Institute Genomics Platform"/>
            <consortium name="The Broad Institute Genome Sequencing Center for Infectious Disease"/>
            <person name="Wu L."/>
            <person name="Ma J."/>
        </authorList>
    </citation>
    <scope>NUCLEOTIDE SEQUENCE [LARGE SCALE GENOMIC DNA]</scope>
    <source>
        <strain evidence="3 4">JCM 11813</strain>
    </source>
</reference>
<dbReference type="EMBL" id="BAAAJE010000014">
    <property type="protein sequence ID" value="GAA1147307.1"/>
    <property type="molecule type" value="Genomic_DNA"/>
</dbReference>
<evidence type="ECO:0000256" key="1">
    <source>
        <dbReference type="SAM" id="MobiDB-lite"/>
    </source>
</evidence>
<evidence type="ECO:0000313" key="4">
    <source>
        <dbReference type="Proteomes" id="UP001499979"/>
    </source>
</evidence>